<dbReference type="InterPro" id="IPR036237">
    <property type="entry name" value="Xyl_isomerase-like_sf"/>
</dbReference>
<keyword evidence="3" id="KW-0413">Isomerase</keyword>
<dbReference type="AlphaFoldDB" id="A0A7C2K1J7"/>
<name>A0A7C2K1J7_9PLAN</name>
<sequence>MSVDVSRRQWLGLTAAAAAAWAVPAAAAPPPSRHGGPFRYCLNTSTIREQKLGIVAEVELVAKAGYDGIEPWIREIDDYVNQGGTLRDLKKRIADAGLAVESAIDFPAFLHEDETQRQKALDAAKRSMDIVRQIGGTRIAAPPAGVTDKTGLDPYALADRYRILCQIGQEMGVVPELELWGFSKTLSRLGEVAFTAIEAAHPAACILLDVYHMYKGGSGIDGLAVFPGHRMYCLHMNDYPADPPRETITDRHRVMPGDGVAPLDKILQTLRDIGYRGALSLELFNADYWKMDAEEVCRIGLDKMRTAVAKALG</sequence>
<organism evidence="3">
    <name type="scientific">Schlesneria paludicola</name>
    <dbReference type="NCBI Taxonomy" id="360056"/>
    <lineage>
        <taxon>Bacteria</taxon>
        <taxon>Pseudomonadati</taxon>
        <taxon>Planctomycetota</taxon>
        <taxon>Planctomycetia</taxon>
        <taxon>Planctomycetales</taxon>
        <taxon>Planctomycetaceae</taxon>
        <taxon>Schlesneria</taxon>
    </lineage>
</organism>
<accession>A0A7C2K1J7</accession>
<evidence type="ECO:0000259" key="2">
    <source>
        <dbReference type="Pfam" id="PF01261"/>
    </source>
</evidence>
<dbReference type="GO" id="GO:0016853">
    <property type="term" value="F:isomerase activity"/>
    <property type="evidence" value="ECO:0007669"/>
    <property type="project" value="UniProtKB-KW"/>
</dbReference>
<dbReference type="Pfam" id="PF01261">
    <property type="entry name" value="AP_endonuc_2"/>
    <property type="match status" value="1"/>
</dbReference>
<dbReference type="PANTHER" id="PTHR12110:SF48">
    <property type="entry name" value="BLL3656 PROTEIN"/>
    <property type="match status" value="1"/>
</dbReference>
<dbReference type="PANTHER" id="PTHR12110">
    <property type="entry name" value="HYDROXYPYRUVATE ISOMERASE"/>
    <property type="match status" value="1"/>
</dbReference>
<proteinExistence type="predicted"/>
<dbReference type="InterPro" id="IPR006311">
    <property type="entry name" value="TAT_signal"/>
</dbReference>
<dbReference type="PROSITE" id="PS51318">
    <property type="entry name" value="TAT"/>
    <property type="match status" value="1"/>
</dbReference>
<feature type="domain" description="Xylose isomerase-like TIM barrel" evidence="2">
    <location>
        <begin position="58"/>
        <end position="305"/>
    </location>
</feature>
<dbReference type="SUPFAM" id="SSF51658">
    <property type="entry name" value="Xylose isomerase-like"/>
    <property type="match status" value="1"/>
</dbReference>
<feature type="signal peptide" evidence="1">
    <location>
        <begin position="1"/>
        <end position="27"/>
    </location>
</feature>
<reference evidence="3" key="1">
    <citation type="journal article" date="2020" name="mSystems">
        <title>Genome- and Community-Level Interaction Insights into Carbon Utilization and Element Cycling Functions of Hydrothermarchaeota in Hydrothermal Sediment.</title>
        <authorList>
            <person name="Zhou Z."/>
            <person name="Liu Y."/>
            <person name="Xu W."/>
            <person name="Pan J."/>
            <person name="Luo Z.H."/>
            <person name="Li M."/>
        </authorList>
    </citation>
    <scope>NUCLEOTIDE SEQUENCE [LARGE SCALE GENOMIC DNA]</scope>
    <source>
        <strain evidence="3">SpSt-339</strain>
    </source>
</reference>
<gene>
    <name evidence="3" type="ORF">ENQ76_11010</name>
</gene>
<dbReference type="Gene3D" id="3.20.20.150">
    <property type="entry name" value="Divalent-metal-dependent TIM barrel enzymes"/>
    <property type="match status" value="1"/>
</dbReference>
<evidence type="ECO:0000256" key="1">
    <source>
        <dbReference type="SAM" id="SignalP"/>
    </source>
</evidence>
<keyword evidence="1" id="KW-0732">Signal</keyword>
<dbReference type="InterPro" id="IPR013022">
    <property type="entry name" value="Xyl_isomerase-like_TIM-brl"/>
</dbReference>
<evidence type="ECO:0000313" key="3">
    <source>
        <dbReference type="EMBL" id="HEN15983.1"/>
    </source>
</evidence>
<dbReference type="EMBL" id="DSOK01000305">
    <property type="protein sequence ID" value="HEN15983.1"/>
    <property type="molecule type" value="Genomic_DNA"/>
</dbReference>
<protein>
    <submittedName>
        <fullName evidence="3">Sugar phosphate isomerase/epimerase</fullName>
    </submittedName>
</protein>
<feature type="chain" id="PRO_5028078794" evidence="1">
    <location>
        <begin position="28"/>
        <end position="313"/>
    </location>
</feature>
<comment type="caution">
    <text evidence="3">The sequence shown here is derived from an EMBL/GenBank/DDBJ whole genome shotgun (WGS) entry which is preliminary data.</text>
</comment>
<dbReference type="InterPro" id="IPR050312">
    <property type="entry name" value="IolE/XylAMocC-like"/>
</dbReference>